<gene>
    <name evidence="2" type="ORF">Fmac_027391</name>
</gene>
<evidence type="ECO:0000256" key="1">
    <source>
        <dbReference type="SAM" id="MobiDB-lite"/>
    </source>
</evidence>
<dbReference type="AlphaFoldDB" id="A0ABD1LHQ6"/>
<organism evidence="2 3">
    <name type="scientific">Flemingia macrophylla</name>
    <dbReference type="NCBI Taxonomy" id="520843"/>
    <lineage>
        <taxon>Eukaryota</taxon>
        <taxon>Viridiplantae</taxon>
        <taxon>Streptophyta</taxon>
        <taxon>Embryophyta</taxon>
        <taxon>Tracheophyta</taxon>
        <taxon>Spermatophyta</taxon>
        <taxon>Magnoliopsida</taxon>
        <taxon>eudicotyledons</taxon>
        <taxon>Gunneridae</taxon>
        <taxon>Pentapetalae</taxon>
        <taxon>rosids</taxon>
        <taxon>fabids</taxon>
        <taxon>Fabales</taxon>
        <taxon>Fabaceae</taxon>
        <taxon>Papilionoideae</taxon>
        <taxon>50 kb inversion clade</taxon>
        <taxon>NPAAA clade</taxon>
        <taxon>indigoferoid/millettioid clade</taxon>
        <taxon>Phaseoleae</taxon>
        <taxon>Flemingia</taxon>
    </lineage>
</organism>
<feature type="region of interest" description="Disordered" evidence="1">
    <location>
        <begin position="1"/>
        <end position="22"/>
    </location>
</feature>
<comment type="caution">
    <text evidence="2">The sequence shown here is derived from an EMBL/GenBank/DDBJ whole genome shotgun (WGS) entry which is preliminary data.</text>
</comment>
<protein>
    <submittedName>
        <fullName evidence="2">Uncharacterized protein</fullName>
    </submittedName>
</protein>
<keyword evidence="3" id="KW-1185">Reference proteome</keyword>
<dbReference type="Proteomes" id="UP001603857">
    <property type="component" value="Unassembled WGS sequence"/>
</dbReference>
<reference evidence="2 3" key="1">
    <citation type="submission" date="2024-08" db="EMBL/GenBank/DDBJ databases">
        <title>Insights into the chromosomal genome structure of Flemingia macrophylla.</title>
        <authorList>
            <person name="Ding Y."/>
            <person name="Zhao Y."/>
            <person name="Bi W."/>
            <person name="Wu M."/>
            <person name="Zhao G."/>
            <person name="Gong Y."/>
            <person name="Li W."/>
            <person name="Zhang P."/>
        </authorList>
    </citation>
    <scope>NUCLEOTIDE SEQUENCE [LARGE SCALE GENOMIC DNA]</scope>
    <source>
        <strain evidence="2">DYQJB</strain>
        <tissue evidence="2">Leaf</tissue>
    </source>
</reference>
<evidence type="ECO:0000313" key="3">
    <source>
        <dbReference type="Proteomes" id="UP001603857"/>
    </source>
</evidence>
<dbReference type="EMBL" id="JBGMDY010000009">
    <property type="protein sequence ID" value="KAL2323012.1"/>
    <property type="molecule type" value="Genomic_DNA"/>
</dbReference>
<name>A0ABD1LHQ6_9FABA</name>
<evidence type="ECO:0000313" key="2">
    <source>
        <dbReference type="EMBL" id="KAL2323012.1"/>
    </source>
</evidence>
<accession>A0ABD1LHQ6</accession>
<proteinExistence type="predicted"/>
<sequence>MAFSPSIKGAKSRDYTGTTTSRHSLECSAGSFLMANLVVIFLLNTTTDMGLTTSFDVSVNIGKPTTKLTISYENLNARV</sequence>